<dbReference type="RefSeq" id="WP_095673308.1">
    <property type="nucleotide sequence ID" value="NZ_CP016773.1"/>
</dbReference>
<dbReference type="SMART" id="SM01117">
    <property type="entry name" value="Cyt-b5"/>
    <property type="match status" value="1"/>
</dbReference>
<evidence type="ECO:0000259" key="7">
    <source>
        <dbReference type="PROSITE" id="PS50255"/>
    </source>
</evidence>
<comment type="similarity">
    <text evidence="4">Belongs to the cytochrome b5 family.</text>
</comment>
<proteinExistence type="inferred from homology"/>
<feature type="chain" id="PRO_5013100511" evidence="6">
    <location>
        <begin position="24"/>
        <end position="282"/>
    </location>
</feature>
<dbReference type="InterPro" id="IPR001199">
    <property type="entry name" value="Cyt_B5-like_heme/steroid-bd"/>
</dbReference>
<evidence type="ECO:0000313" key="8">
    <source>
        <dbReference type="EMBL" id="ASY15713.1"/>
    </source>
</evidence>
<reference evidence="8 9" key="1">
    <citation type="submission" date="2016-07" db="EMBL/GenBank/DDBJ databases">
        <title>High microdiversification within the ubiquitous acI lineage of Actinobacteria.</title>
        <authorList>
            <person name="Neuenschwander S.M."/>
            <person name="Salcher M."/>
            <person name="Ghai R."/>
            <person name="Pernthaler J."/>
        </authorList>
    </citation>
    <scope>NUCLEOTIDE SEQUENCE [LARGE SCALE GENOMIC DNA]</scope>
    <source>
        <strain evidence="8">MMS-IA-56</strain>
    </source>
</reference>
<evidence type="ECO:0000313" key="9">
    <source>
        <dbReference type="Proteomes" id="UP000217215"/>
    </source>
</evidence>
<evidence type="ECO:0000256" key="1">
    <source>
        <dbReference type="ARBA" id="ARBA00022617"/>
    </source>
</evidence>
<accession>A0A249KFY8</accession>
<dbReference type="InterPro" id="IPR050668">
    <property type="entry name" value="Cytochrome_b5"/>
</dbReference>
<dbReference type="PANTHER" id="PTHR19359">
    <property type="entry name" value="CYTOCHROME B5"/>
    <property type="match status" value="1"/>
</dbReference>
<dbReference type="GO" id="GO:0016020">
    <property type="term" value="C:membrane"/>
    <property type="evidence" value="ECO:0007669"/>
    <property type="project" value="TreeGrafter"/>
</dbReference>
<evidence type="ECO:0000256" key="5">
    <source>
        <dbReference type="SAM" id="MobiDB-lite"/>
    </source>
</evidence>
<feature type="region of interest" description="Disordered" evidence="5">
    <location>
        <begin position="165"/>
        <end position="200"/>
    </location>
</feature>
<dbReference type="PROSITE" id="PS50255">
    <property type="entry name" value="CYTOCHROME_B5_2"/>
    <property type="match status" value="1"/>
</dbReference>
<keyword evidence="1" id="KW-0349">Heme</keyword>
<dbReference type="KEGG" id="psuf:A1sIA56_02105"/>
<dbReference type="Gene3D" id="3.10.120.10">
    <property type="entry name" value="Cytochrome b5-like heme/steroid binding domain"/>
    <property type="match status" value="1"/>
</dbReference>
<dbReference type="SUPFAM" id="SSF55856">
    <property type="entry name" value="Cytochrome b5-like heme/steroid binding domain"/>
    <property type="match status" value="1"/>
</dbReference>
<dbReference type="GO" id="GO:0046872">
    <property type="term" value="F:metal ion binding"/>
    <property type="evidence" value="ECO:0007669"/>
    <property type="project" value="UniProtKB-KW"/>
</dbReference>
<keyword evidence="2" id="KW-0479">Metal-binding</keyword>
<evidence type="ECO:0000256" key="3">
    <source>
        <dbReference type="ARBA" id="ARBA00023004"/>
    </source>
</evidence>
<dbReference type="OrthoDB" id="5178521at2"/>
<evidence type="ECO:0000256" key="6">
    <source>
        <dbReference type="SAM" id="SignalP"/>
    </source>
</evidence>
<feature type="signal peptide" evidence="6">
    <location>
        <begin position="1"/>
        <end position="23"/>
    </location>
</feature>
<feature type="domain" description="Cytochrome b5 heme-binding" evidence="7">
    <location>
        <begin position="204"/>
        <end position="281"/>
    </location>
</feature>
<sequence length="282" mass="29857">MRRTLTTAIALALAFTIAPSASAHQPVVLLDTDTTPAAGPLLADGTVSFAVRASFTKSGQKKAFRAALKNGDQFDLQYLIVDKKPENAMKSTLLPQLVITSPTGKKTTIKYTERTKFYEPFGRTNFLYLARYSVPAEAGIYNFVITSRAKAAITIAVGDRETQGEVLRGPAPTPTPAMAATPTATPTKEAPQPSASPTPEVTTQSAYTMAKVKENNSAASCWTVVSGNVYDLTQWIKSHPGGSSAILSLCGTDGTASFKAQHRGSGRPESTLAGYLLAPLAK</sequence>
<dbReference type="GO" id="GO:0020037">
    <property type="term" value="F:heme binding"/>
    <property type="evidence" value="ECO:0007669"/>
    <property type="project" value="TreeGrafter"/>
</dbReference>
<evidence type="ECO:0000256" key="4">
    <source>
        <dbReference type="ARBA" id="ARBA00038168"/>
    </source>
</evidence>
<protein>
    <submittedName>
        <fullName evidence="8">Cytochrome b5-like Heme/Steroid binding domain-containing protein</fullName>
    </submittedName>
</protein>
<gene>
    <name evidence="8" type="ORF">A1sIA56_02105</name>
</gene>
<dbReference type="AlphaFoldDB" id="A0A249KFY8"/>
<feature type="compositionally biased region" description="Low complexity" evidence="5">
    <location>
        <begin position="176"/>
        <end position="193"/>
    </location>
</feature>
<keyword evidence="9" id="KW-1185">Reference proteome</keyword>
<dbReference type="EMBL" id="CP016773">
    <property type="protein sequence ID" value="ASY15713.1"/>
    <property type="molecule type" value="Genomic_DNA"/>
</dbReference>
<organism evidence="8 9">
    <name type="scientific">Candidatus Planktophila sulfonica</name>
    <dbReference type="NCBI Taxonomy" id="1884904"/>
    <lineage>
        <taxon>Bacteria</taxon>
        <taxon>Bacillati</taxon>
        <taxon>Actinomycetota</taxon>
        <taxon>Actinomycetes</taxon>
        <taxon>Candidatus Nanopelagicales</taxon>
        <taxon>Candidatus Nanopelagicaceae</taxon>
        <taxon>Candidatus Planktophila</taxon>
    </lineage>
</organism>
<dbReference type="PANTHER" id="PTHR19359:SF95">
    <property type="entry name" value="CYTOCHROME B5 TYPE B"/>
    <property type="match status" value="1"/>
</dbReference>
<name>A0A249KFY8_9ACTN</name>
<dbReference type="Proteomes" id="UP000217215">
    <property type="component" value="Chromosome"/>
</dbReference>
<keyword evidence="6" id="KW-0732">Signal</keyword>
<dbReference type="InterPro" id="IPR036400">
    <property type="entry name" value="Cyt_B5-like_heme/steroid_sf"/>
</dbReference>
<dbReference type="Pfam" id="PF00173">
    <property type="entry name" value="Cyt-b5"/>
    <property type="match status" value="1"/>
</dbReference>
<evidence type="ECO:0000256" key="2">
    <source>
        <dbReference type="ARBA" id="ARBA00022723"/>
    </source>
</evidence>
<keyword evidence="3" id="KW-0408">Iron</keyword>